<sequence length="728" mass="80278">MAEKQYRDKVIIRKRMLIIFGILFILFFLLTNRLGYLMIAQAEKLNKLATEQWTSEVKIDAKRGRILDRNGSELAVSANVFRIDLDLNTIRSHDEKNMSKEEIANKLASALNMDPLEVLKKLDTKLSSGLPAGASTLARRIEKEQADKVRDLGLRGVLISSDTKRYYKNGDFLSQVLGHTTSDGIGLTGVEKQYDTILAGIPGVRIAETDNKSKVQPYTISDYTKPIDGKDLVLTIDEIIQQFCEKAAKQALSDNKAKAVTIIAMNPNNGEILAMANEPGYNPNDPWMKGQNISPDDLQKMWRNRAVSDTFEPGSVFKVVTATAAMSENVISDKDKWVCTGSSKIANRIIHCWKRTGHGTESFVDILKNSCNVGFMDLGKRLGKDKLYKYIVKFGFGQKTGVDLPGEAKGIIKKPEKMNDVDLATISFGQSNTVSAIQYITGLNAIANGGKLITPHVMKDITHTENNTTVVDKQYNDYNIRNVLDENTVKTLRGYLEKVVSEGGGKNAYIPGYHIAGKTGTAQKVNGSTGSYEAGKYISSFAGMAPAENPKITLFVSIDEPDPSNYYAGQITAPVAKQVFNDIFNYLAIDVDASSEDIAKSMLKDVIIPEVRGLKKDQAVKILKEQHLDYQFDGNGEYVTDINPKPGYSVKEASKLVLYTGTTSNYNKIVVVPDLKGFSREKAQNILDTLGLKIEFDGEGLVSEQSISPLEQVSKGTTINIKLEQLGD</sequence>
<evidence type="ECO:0000256" key="1">
    <source>
        <dbReference type="ARBA" id="ARBA00004370"/>
    </source>
</evidence>
<dbReference type="CDD" id="cd06576">
    <property type="entry name" value="PASTA_Pbp2x-like_1"/>
    <property type="match status" value="1"/>
</dbReference>
<keyword evidence="4" id="KW-0812">Transmembrane</keyword>
<dbReference type="PROSITE" id="PS51178">
    <property type="entry name" value="PASTA"/>
    <property type="match status" value="2"/>
</dbReference>
<dbReference type="Pfam" id="PF03717">
    <property type="entry name" value="PBP_dimer"/>
    <property type="match status" value="1"/>
</dbReference>
<dbReference type="InterPro" id="IPR050515">
    <property type="entry name" value="Beta-lactam/transpept"/>
</dbReference>
<feature type="transmembrane region" description="Helical" evidence="4">
    <location>
        <begin position="16"/>
        <end position="39"/>
    </location>
</feature>
<evidence type="ECO:0000256" key="4">
    <source>
        <dbReference type="SAM" id="Phobius"/>
    </source>
</evidence>
<accession>A0ABQ5NAZ0</accession>
<comment type="subcellular location">
    <subcellularLocation>
        <location evidence="1">Membrane</location>
    </subcellularLocation>
</comment>
<dbReference type="SMART" id="SM00740">
    <property type="entry name" value="PASTA"/>
    <property type="match status" value="2"/>
</dbReference>
<dbReference type="PANTHER" id="PTHR30627">
    <property type="entry name" value="PEPTIDOGLYCAN D,D-TRANSPEPTIDASE"/>
    <property type="match status" value="1"/>
</dbReference>
<dbReference type="CDD" id="cd06575">
    <property type="entry name" value="PASTA_Pbp2x-like_2"/>
    <property type="match status" value="1"/>
</dbReference>
<organism evidence="6 7">
    <name type="scientific">Clostridium omnivorum</name>
    <dbReference type="NCBI Taxonomy" id="1604902"/>
    <lineage>
        <taxon>Bacteria</taxon>
        <taxon>Bacillati</taxon>
        <taxon>Bacillota</taxon>
        <taxon>Clostridia</taxon>
        <taxon>Eubacteriales</taxon>
        <taxon>Clostridiaceae</taxon>
        <taxon>Clostridium</taxon>
    </lineage>
</organism>
<keyword evidence="3 4" id="KW-0472">Membrane</keyword>
<proteinExistence type="inferred from homology"/>
<dbReference type="Gene3D" id="3.40.710.10">
    <property type="entry name" value="DD-peptidase/beta-lactamase superfamily"/>
    <property type="match status" value="1"/>
</dbReference>
<dbReference type="EMBL" id="BRXR01000001">
    <property type="protein sequence ID" value="GLC32388.1"/>
    <property type="molecule type" value="Genomic_DNA"/>
</dbReference>
<reference evidence="6 7" key="1">
    <citation type="journal article" date="2024" name="Int. J. Syst. Evol. Microbiol.">
        <title>Clostridium omnivorum sp. nov., isolated from anoxic soil under the treatment of reductive soil disinfestation.</title>
        <authorList>
            <person name="Ueki A."/>
            <person name="Tonouchi A."/>
            <person name="Kaku N."/>
            <person name="Honma S."/>
            <person name="Ueki K."/>
        </authorList>
    </citation>
    <scope>NUCLEOTIDE SEQUENCE [LARGE SCALE GENOMIC DNA]</scope>
    <source>
        <strain evidence="6 7">E14</strain>
    </source>
</reference>
<dbReference type="SUPFAM" id="SSF56601">
    <property type="entry name" value="beta-lactamase/transpeptidase-like"/>
    <property type="match status" value="1"/>
</dbReference>
<dbReference type="Gene3D" id="3.30.10.20">
    <property type="match status" value="1"/>
</dbReference>
<dbReference type="NCBIfam" id="TIGR02214">
    <property type="entry name" value="spoVD_pbp"/>
    <property type="match status" value="1"/>
</dbReference>
<dbReference type="InterPro" id="IPR012338">
    <property type="entry name" value="Beta-lactam/transpept-like"/>
</dbReference>
<dbReference type="Proteomes" id="UP001208567">
    <property type="component" value="Unassembled WGS sequence"/>
</dbReference>
<evidence type="ECO:0000313" key="7">
    <source>
        <dbReference type="Proteomes" id="UP001208567"/>
    </source>
</evidence>
<dbReference type="SUPFAM" id="SSF54184">
    <property type="entry name" value="Penicillin-binding protein 2x (pbp-2x), c-terminal domain"/>
    <property type="match status" value="2"/>
</dbReference>
<keyword evidence="7" id="KW-1185">Reference proteome</keyword>
<dbReference type="Gene3D" id="3.30.450.330">
    <property type="match status" value="1"/>
</dbReference>
<keyword evidence="4" id="KW-1133">Transmembrane helix</keyword>
<dbReference type="Pfam" id="PF00905">
    <property type="entry name" value="Transpeptidase"/>
    <property type="match status" value="1"/>
</dbReference>
<dbReference type="PANTHER" id="PTHR30627:SF1">
    <property type="entry name" value="PEPTIDOGLYCAN D,D-TRANSPEPTIDASE FTSI"/>
    <property type="match status" value="1"/>
</dbReference>
<evidence type="ECO:0000259" key="5">
    <source>
        <dbReference type="PROSITE" id="PS51178"/>
    </source>
</evidence>
<comment type="similarity">
    <text evidence="2">Belongs to the transpeptidase family.</text>
</comment>
<feature type="domain" description="PASTA" evidence="5">
    <location>
        <begin position="597"/>
        <end position="662"/>
    </location>
</feature>
<evidence type="ECO:0000313" key="6">
    <source>
        <dbReference type="EMBL" id="GLC32388.1"/>
    </source>
</evidence>
<dbReference type="RefSeq" id="WP_264851691.1">
    <property type="nucleotide sequence ID" value="NZ_BRXR01000001.1"/>
</dbReference>
<feature type="domain" description="PASTA" evidence="5">
    <location>
        <begin position="663"/>
        <end position="725"/>
    </location>
</feature>
<evidence type="ECO:0000256" key="2">
    <source>
        <dbReference type="ARBA" id="ARBA00007171"/>
    </source>
</evidence>
<dbReference type="InterPro" id="IPR011927">
    <property type="entry name" value="SpoVD_pbp"/>
</dbReference>
<dbReference type="Gene3D" id="3.90.1310.10">
    <property type="entry name" value="Penicillin-binding protein 2a (Domain 2)"/>
    <property type="match status" value="1"/>
</dbReference>
<name>A0ABQ5NAZ0_9CLOT</name>
<comment type="caution">
    <text evidence="6">The sequence shown here is derived from an EMBL/GenBank/DDBJ whole genome shotgun (WGS) entry which is preliminary data.</text>
</comment>
<dbReference type="InterPro" id="IPR001460">
    <property type="entry name" value="PCN-bd_Tpept"/>
</dbReference>
<dbReference type="InterPro" id="IPR005543">
    <property type="entry name" value="PASTA_dom"/>
</dbReference>
<gene>
    <name evidence="6" type="primary">spoVD_2</name>
    <name evidence="6" type="ORF">bsdE14_37980</name>
</gene>
<protein>
    <submittedName>
        <fullName evidence="6">Stage V sporulation protein D</fullName>
    </submittedName>
</protein>
<dbReference type="InterPro" id="IPR005311">
    <property type="entry name" value="PBP_dimer"/>
</dbReference>
<dbReference type="InterPro" id="IPR036138">
    <property type="entry name" value="PBP_dimer_sf"/>
</dbReference>
<dbReference type="SUPFAM" id="SSF56519">
    <property type="entry name" value="Penicillin binding protein dimerisation domain"/>
    <property type="match status" value="1"/>
</dbReference>
<dbReference type="Pfam" id="PF03793">
    <property type="entry name" value="PASTA"/>
    <property type="match status" value="2"/>
</dbReference>
<evidence type="ECO:0000256" key="3">
    <source>
        <dbReference type="ARBA" id="ARBA00023136"/>
    </source>
</evidence>